<feature type="domain" description="Glycosyl transferase family 1" evidence="1">
    <location>
        <begin position="189"/>
        <end position="303"/>
    </location>
</feature>
<evidence type="ECO:0000259" key="1">
    <source>
        <dbReference type="Pfam" id="PF00534"/>
    </source>
</evidence>
<evidence type="ECO:0000313" key="3">
    <source>
        <dbReference type="Proteomes" id="UP000241614"/>
    </source>
</evidence>
<keyword evidence="2" id="KW-0808">Transferase</keyword>
<evidence type="ECO:0000313" key="2">
    <source>
        <dbReference type="EMBL" id="PTM34219.1"/>
    </source>
</evidence>
<dbReference type="PANTHER" id="PTHR45947:SF3">
    <property type="entry name" value="SULFOQUINOVOSYL TRANSFERASE SQD2"/>
    <property type="match status" value="1"/>
</dbReference>
<dbReference type="RefSeq" id="WP_028018524.1">
    <property type="nucleotide sequence ID" value="NZ_PZPP01000015.1"/>
</dbReference>
<dbReference type="AlphaFoldDB" id="A0A2T4XW99"/>
<organism evidence="2 3">
    <name type="scientific">Enterobacter cloacae</name>
    <dbReference type="NCBI Taxonomy" id="550"/>
    <lineage>
        <taxon>Bacteria</taxon>
        <taxon>Pseudomonadati</taxon>
        <taxon>Pseudomonadota</taxon>
        <taxon>Gammaproteobacteria</taxon>
        <taxon>Enterobacterales</taxon>
        <taxon>Enterobacteriaceae</taxon>
        <taxon>Enterobacter</taxon>
        <taxon>Enterobacter cloacae complex</taxon>
    </lineage>
</organism>
<dbReference type="OrthoDB" id="9804196at2"/>
<dbReference type="SUPFAM" id="SSF53756">
    <property type="entry name" value="UDP-Glycosyltransferase/glycogen phosphorylase"/>
    <property type="match status" value="1"/>
</dbReference>
<dbReference type="GO" id="GO:0016757">
    <property type="term" value="F:glycosyltransferase activity"/>
    <property type="evidence" value="ECO:0007669"/>
    <property type="project" value="InterPro"/>
</dbReference>
<comment type="caution">
    <text evidence="2">The sequence shown here is derived from an EMBL/GenBank/DDBJ whole genome shotgun (WGS) entry which is preliminary data.</text>
</comment>
<name>A0A2T4XW99_ENTCL</name>
<dbReference type="Pfam" id="PF00534">
    <property type="entry name" value="Glycos_transf_1"/>
    <property type="match status" value="1"/>
</dbReference>
<proteinExistence type="predicted"/>
<dbReference type="Proteomes" id="UP000241614">
    <property type="component" value="Unassembled WGS sequence"/>
</dbReference>
<dbReference type="PANTHER" id="PTHR45947">
    <property type="entry name" value="SULFOQUINOVOSYL TRANSFERASE SQD2"/>
    <property type="match status" value="1"/>
</dbReference>
<dbReference type="Gene3D" id="3.40.50.2000">
    <property type="entry name" value="Glycogen Phosphorylase B"/>
    <property type="match status" value="2"/>
</dbReference>
<protein>
    <submittedName>
        <fullName evidence="2">Glycosyl transferase family 1</fullName>
    </submittedName>
</protein>
<gene>
    <name evidence="2" type="ORF">DA103_16790</name>
</gene>
<dbReference type="InterPro" id="IPR050194">
    <property type="entry name" value="Glycosyltransferase_grp1"/>
</dbReference>
<sequence>MALLILVPSSIIGGHEFQSIEFINQIYKYEKSEISNTFIECGNKKVLNEIEFSDVNKDYFEFPQGSLFSLLSQSGFLKKHLEGIIRNKKIHKVMICGGTIESIVFYSYLIKSINKNIETIGYVPMVVDKKILRPLIGVLQNIILRLACANVDTVITINRIQAYLIKEFYNKKSLILPNVVDKLPLVNEDRGKRLVYCGRLDNIQKNIINLINFLDRHDNPFKDFIIIGGGPEEQLIRSMCSEAKYINIKMLGWLDTKTLHSHLGCNDVLIMNSRWEGEPLVVREFSSCGLPVIARDIPGFRGVTFKKYRYQSQADLIKILNDNFYSFKYKPSLKESLIASRRERVIAFIIKGQSSEIN</sequence>
<accession>A0A2T4XW99</accession>
<reference evidence="2 3" key="1">
    <citation type="submission" date="2018-04" db="EMBL/GenBank/DDBJ databases">
        <title>Genome sequencing reveals highly heavy metal resistance and biotechnology application of the novel Enterobacter cloacae amazonensis isolated from wastewater river in Manaus - Amazonas.</title>
        <authorList>
            <person name="Astolfi M.C.T."/>
            <person name="Carvalho E.B.D.S."/>
            <person name="Lacerda L.B."/>
            <person name="Pinto M.V."/>
            <person name="Nogueira V.B."/>
            <person name="Barros A.M."/>
            <person name="Astolfi-Filho S."/>
        </authorList>
    </citation>
    <scope>NUCLEOTIDE SEQUENCE [LARGE SCALE GENOMIC DNA]</scope>
    <source>
        <strain evidence="3">amazonensis</strain>
    </source>
</reference>
<dbReference type="EMBL" id="PZPP01000015">
    <property type="protein sequence ID" value="PTM34219.1"/>
    <property type="molecule type" value="Genomic_DNA"/>
</dbReference>
<dbReference type="InterPro" id="IPR001296">
    <property type="entry name" value="Glyco_trans_1"/>
</dbReference>